<sequence>MKSSIRKSFLLDILFCSALAVAFTDVVLEQTWTYELKSIETFSSDLDKLRFGEFKVERISRGVYAGSGSFTINADIVEGDSHMIEFHAYRSENGKDYKPIPLKTPRQHLYEYFNTFYKEYAMNSLKNCSNMPAFEGKFVPPLEKKTYVLEKCQFDQSAFPQHMQEGFYKVDMAGSGEVEWHFIFVVEIENI</sequence>
<dbReference type="GeneID" id="101896456"/>
<dbReference type="eggNOG" id="ENOG502TBEJ">
    <property type="taxonomic scope" value="Eukaryota"/>
</dbReference>
<dbReference type="Proteomes" id="UP001652621">
    <property type="component" value="Unplaced"/>
</dbReference>
<feature type="signal peptide" evidence="1">
    <location>
        <begin position="1"/>
        <end position="20"/>
    </location>
</feature>
<dbReference type="PANTHER" id="PTHR21112:SF0">
    <property type="entry name" value="CHEMOSENSORY PROTEIN A 29A-RELATED"/>
    <property type="match status" value="1"/>
</dbReference>
<dbReference type="RefSeq" id="XP_011291723.1">
    <property type="nucleotide sequence ID" value="XM_011293421.2"/>
</dbReference>
<dbReference type="VEuPathDB" id="VectorBase:MDOMA2_007480"/>
<proteinExistence type="predicted"/>
<keyword evidence="1" id="KW-0732">Signal</keyword>
<dbReference type="PANTHER" id="PTHR21112">
    <property type="entry name" value="CHEMOSENSORY PROTEIN A 29A-RELATED"/>
    <property type="match status" value="1"/>
</dbReference>
<evidence type="ECO:0000313" key="4">
    <source>
        <dbReference type="RefSeq" id="XP_011291723.1"/>
    </source>
</evidence>
<evidence type="ECO:0000313" key="3">
    <source>
        <dbReference type="Proteomes" id="UP001652621"/>
    </source>
</evidence>
<feature type="chain" id="PRO_5044561637" evidence="1">
    <location>
        <begin position="21"/>
        <end position="191"/>
    </location>
</feature>
<dbReference type="KEGG" id="mde:101896456"/>
<dbReference type="VEuPathDB" id="VectorBase:MDOA014965"/>
<reference evidence="2" key="1">
    <citation type="submission" date="2020-05" db="UniProtKB">
        <authorList>
            <consortium name="EnsemblMetazoa"/>
        </authorList>
    </citation>
    <scope>IDENTIFICATION</scope>
    <source>
        <strain evidence="2">Aabys</strain>
    </source>
</reference>
<dbReference type="AlphaFoldDB" id="A0A1I8NGQ7"/>
<reference evidence="4" key="2">
    <citation type="submission" date="2025-04" db="UniProtKB">
        <authorList>
            <consortium name="RefSeq"/>
        </authorList>
    </citation>
    <scope>IDENTIFICATION</scope>
    <source>
        <strain evidence="4">Aabys</strain>
    </source>
</reference>
<keyword evidence="3" id="KW-1185">Reference proteome</keyword>
<dbReference type="Pfam" id="PF06477">
    <property type="entry name" value="DUF1091"/>
    <property type="match status" value="1"/>
</dbReference>
<name>A0A1I8NGQ7_MUSDO</name>
<dbReference type="OrthoDB" id="8043478at2759"/>
<evidence type="ECO:0000313" key="2">
    <source>
        <dbReference type="EnsemblMetazoa" id="MDOA014965-PB"/>
    </source>
</evidence>
<dbReference type="InterPro" id="IPR010512">
    <property type="entry name" value="DUF1091"/>
</dbReference>
<protein>
    <submittedName>
        <fullName evidence="4">Uncharacterized protein LOC101896456</fullName>
    </submittedName>
</protein>
<dbReference type="EnsemblMetazoa" id="MDOA014965-RB">
    <property type="protein sequence ID" value="MDOA014965-PB"/>
    <property type="gene ID" value="MDOA014965"/>
</dbReference>
<organism evidence="2">
    <name type="scientific">Musca domestica</name>
    <name type="common">House fly</name>
    <dbReference type="NCBI Taxonomy" id="7370"/>
    <lineage>
        <taxon>Eukaryota</taxon>
        <taxon>Metazoa</taxon>
        <taxon>Ecdysozoa</taxon>
        <taxon>Arthropoda</taxon>
        <taxon>Hexapoda</taxon>
        <taxon>Insecta</taxon>
        <taxon>Pterygota</taxon>
        <taxon>Neoptera</taxon>
        <taxon>Endopterygota</taxon>
        <taxon>Diptera</taxon>
        <taxon>Brachycera</taxon>
        <taxon>Muscomorpha</taxon>
        <taxon>Muscoidea</taxon>
        <taxon>Muscidae</taxon>
        <taxon>Musca</taxon>
    </lineage>
</organism>
<gene>
    <name evidence="2" type="primary">101896456</name>
    <name evidence="4" type="synonym">LOC101896456</name>
</gene>
<evidence type="ECO:0000256" key="1">
    <source>
        <dbReference type="SAM" id="SignalP"/>
    </source>
</evidence>
<accession>A0A1I8NGQ7</accession>